<dbReference type="EMBL" id="JABCKV010000021">
    <property type="protein sequence ID" value="KAG5646430.1"/>
    <property type="molecule type" value="Genomic_DNA"/>
</dbReference>
<reference evidence="2" key="1">
    <citation type="submission" date="2020-07" db="EMBL/GenBank/DDBJ databases">
        <authorList>
            <person name="Nieuwenhuis M."/>
            <person name="Van De Peppel L.J.J."/>
        </authorList>
    </citation>
    <scope>NUCLEOTIDE SEQUENCE</scope>
    <source>
        <strain evidence="2">AP01</strain>
        <tissue evidence="2">Mycelium</tissue>
    </source>
</reference>
<keyword evidence="3" id="KW-1185">Reference proteome</keyword>
<name>A0A9P7GBU4_9AGAR</name>
<evidence type="ECO:0000256" key="1">
    <source>
        <dbReference type="SAM" id="MobiDB-lite"/>
    </source>
</evidence>
<protein>
    <submittedName>
        <fullName evidence="2">Uncharacterized protein</fullName>
    </submittedName>
</protein>
<organism evidence="2 3">
    <name type="scientific">Asterophora parasitica</name>
    <dbReference type="NCBI Taxonomy" id="117018"/>
    <lineage>
        <taxon>Eukaryota</taxon>
        <taxon>Fungi</taxon>
        <taxon>Dikarya</taxon>
        <taxon>Basidiomycota</taxon>
        <taxon>Agaricomycotina</taxon>
        <taxon>Agaricomycetes</taxon>
        <taxon>Agaricomycetidae</taxon>
        <taxon>Agaricales</taxon>
        <taxon>Tricholomatineae</taxon>
        <taxon>Lyophyllaceae</taxon>
        <taxon>Asterophora</taxon>
    </lineage>
</organism>
<comment type="caution">
    <text evidence="2">The sequence shown here is derived from an EMBL/GenBank/DDBJ whole genome shotgun (WGS) entry which is preliminary data.</text>
</comment>
<dbReference type="OrthoDB" id="66095at2759"/>
<evidence type="ECO:0000313" key="2">
    <source>
        <dbReference type="EMBL" id="KAG5646430.1"/>
    </source>
</evidence>
<accession>A0A9P7GBU4</accession>
<proteinExistence type="predicted"/>
<dbReference type="Proteomes" id="UP000775547">
    <property type="component" value="Unassembled WGS sequence"/>
</dbReference>
<reference evidence="2" key="2">
    <citation type="submission" date="2021-10" db="EMBL/GenBank/DDBJ databases">
        <title>Phylogenomics reveals ancestral predisposition of the termite-cultivated fungus Termitomyces towards a domesticated lifestyle.</title>
        <authorList>
            <person name="Auxier B."/>
            <person name="Grum-Grzhimaylo A."/>
            <person name="Cardenas M.E."/>
            <person name="Lodge J.D."/>
            <person name="Laessoe T."/>
            <person name="Pedersen O."/>
            <person name="Smith M.E."/>
            <person name="Kuyper T.W."/>
            <person name="Franco-Molano E.A."/>
            <person name="Baroni T.J."/>
            <person name="Aanen D.K."/>
        </authorList>
    </citation>
    <scope>NUCLEOTIDE SEQUENCE</scope>
    <source>
        <strain evidence="2">AP01</strain>
        <tissue evidence="2">Mycelium</tissue>
    </source>
</reference>
<feature type="region of interest" description="Disordered" evidence="1">
    <location>
        <begin position="17"/>
        <end position="38"/>
    </location>
</feature>
<dbReference type="AlphaFoldDB" id="A0A9P7GBU4"/>
<sequence length="284" mass="31919">MQSLRWLLGRFLGRATNSDDSGSDPPTAEEDWVDPQFPNSTTGLVGGPPVVDLDVFAVRNYLSYFVPIEVADIILNFALYWPCSVSIKMPKKNQIFCTPASVSENNAAAYYMVTPAIPPGYAPIQAVRFTIRSGDQGWGGDNFRGTYQGSYTWFEAAIIRDDREQVPQFLFQLEQQPVHAFNDDAFSRELAREIRNPLEESERWKLQYNLQVSFPPKVHQVVWMKDDVINDEIEAVARAKGAGTGRGFVSTLRPGDRVALVVRSQYPGWSNIVYGAKIEIFQAV</sequence>
<gene>
    <name evidence="2" type="ORF">DXG03_003480</name>
</gene>
<evidence type="ECO:0000313" key="3">
    <source>
        <dbReference type="Proteomes" id="UP000775547"/>
    </source>
</evidence>